<organism evidence="1 2">
    <name type="scientific">Acaulospora colombiana</name>
    <dbReference type="NCBI Taxonomy" id="27376"/>
    <lineage>
        <taxon>Eukaryota</taxon>
        <taxon>Fungi</taxon>
        <taxon>Fungi incertae sedis</taxon>
        <taxon>Mucoromycota</taxon>
        <taxon>Glomeromycotina</taxon>
        <taxon>Glomeromycetes</taxon>
        <taxon>Diversisporales</taxon>
        <taxon>Acaulosporaceae</taxon>
        <taxon>Acaulospora</taxon>
    </lineage>
</organism>
<comment type="caution">
    <text evidence="1">The sequence shown here is derived from an EMBL/GenBank/DDBJ whole genome shotgun (WGS) entry which is preliminary data.</text>
</comment>
<dbReference type="Proteomes" id="UP000789525">
    <property type="component" value="Unassembled WGS sequence"/>
</dbReference>
<reference evidence="1" key="1">
    <citation type="submission" date="2021-06" db="EMBL/GenBank/DDBJ databases">
        <authorList>
            <person name="Kallberg Y."/>
            <person name="Tangrot J."/>
            <person name="Rosling A."/>
        </authorList>
    </citation>
    <scope>NUCLEOTIDE SEQUENCE</scope>
    <source>
        <strain evidence="1">CL356</strain>
    </source>
</reference>
<sequence length="400" mass="44618">APGIQEIIHISLLCSRAKFDRADVPFAERQILGDATETGLIRFAGHQIDDYDELVSKYPKVFEIPFNSDTKWALSIHRKSHANGSLTLYIKGAPERVLKICSSILSDKEAIPLTDDHKKRYDEVYEYMASKGHRVLAFAQFLLPEDQYPEDYEFNKEEKNYPLEGLCFVGLASLEDPPKHGVREAIGRCRTAGIRVIMVTGDHPLTAEAIGRKINLMLSETKPMLAMRTGRPIETIGEDEYNAIVIHGEQIDSLSDEEWDNIFSKNEIIFARTSPRHKLEIVKRAQSMGHIVGVTGDGVNDSPALKKADLGISMNISGSDVSKEAAAMILMDDNFASTVHGIEEGRLIFTNLKKSIQYTISHSTPEVMVSLLYVIVPIPLPSTRTSPFESNNSDQNFLAK</sequence>
<accession>A0ACA9Q9J8</accession>
<feature type="non-terminal residue" evidence="1">
    <location>
        <position position="400"/>
    </location>
</feature>
<gene>
    <name evidence="1" type="ORF">ACOLOM_LOCUS12291</name>
</gene>
<keyword evidence="2" id="KW-1185">Reference proteome</keyword>
<evidence type="ECO:0000313" key="1">
    <source>
        <dbReference type="EMBL" id="CAG8743218.1"/>
    </source>
</evidence>
<proteinExistence type="predicted"/>
<dbReference type="EMBL" id="CAJVPT010049064">
    <property type="protein sequence ID" value="CAG8743218.1"/>
    <property type="molecule type" value="Genomic_DNA"/>
</dbReference>
<feature type="non-terminal residue" evidence="1">
    <location>
        <position position="1"/>
    </location>
</feature>
<name>A0ACA9Q9J8_9GLOM</name>
<protein>
    <submittedName>
        <fullName evidence="1">12905_t:CDS:1</fullName>
    </submittedName>
</protein>
<evidence type="ECO:0000313" key="2">
    <source>
        <dbReference type="Proteomes" id="UP000789525"/>
    </source>
</evidence>